<dbReference type="InterPro" id="IPR003439">
    <property type="entry name" value="ABC_transporter-like_ATP-bd"/>
</dbReference>
<reference evidence="6" key="1">
    <citation type="journal article" date="2019" name="Int. J. Syst. Evol. Microbiol.">
        <title>The Global Catalogue of Microorganisms (GCM) 10K type strain sequencing project: providing services to taxonomists for standard genome sequencing and annotation.</title>
        <authorList>
            <consortium name="The Broad Institute Genomics Platform"/>
            <consortium name="The Broad Institute Genome Sequencing Center for Infectious Disease"/>
            <person name="Wu L."/>
            <person name="Ma J."/>
        </authorList>
    </citation>
    <scope>NUCLEOTIDE SEQUENCE [LARGE SCALE GENOMIC DNA]</scope>
    <source>
        <strain evidence="6">KCTC 42087</strain>
    </source>
</reference>
<evidence type="ECO:0000313" key="6">
    <source>
        <dbReference type="Proteomes" id="UP001596074"/>
    </source>
</evidence>
<evidence type="ECO:0000313" key="5">
    <source>
        <dbReference type="EMBL" id="MFC5749952.1"/>
    </source>
</evidence>
<evidence type="ECO:0000256" key="3">
    <source>
        <dbReference type="ARBA" id="ARBA00022840"/>
    </source>
</evidence>
<dbReference type="InterPro" id="IPR003593">
    <property type="entry name" value="AAA+_ATPase"/>
</dbReference>
<dbReference type="GO" id="GO:0005524">
    <property type="term" value="F:ATP binding"/>
    <property type="evidence" value="ECO:0007669"/>
    <property type="project" value="UniProtKB-KW"/>
</dbReference>
<dbReference type="CDD" id="cd03293">
    <property type="entry name" value="ABC_NrtD_SsuB_transporters"/>
    <property type="match status" value="1"/>
</dbReference>
<dbReference type="Gene3D" id="3.40.50.300">
    <property type="entry name" value="P-loop containing nucleotide triphosphate hydrolases"/>
    <property type="match status" value="1"/>
</dbReference>
<protein>
    <submittedName>
        <fullName evidence="5">ABC transporter ATP-binding protein</fullName>
    </submittedName>
</protein>
<dbReference type="PANTHER" id="PTHR42788:SF20">
    <property type="entry name" value="ABC TRANSPORTER ATP-BINDING PROTEIN"/>
    <property type="match status" value="1"/>
</dbReference>
<dbReference type="PROSITE" id="PS50893">
    <property type="entry name" value="ABC_TRANSPORTER_2"/>
    <property type="match status" value="1"/>
</dbReference>
<feature type="domain" description="ABC transporter" evidence="4">
    <location>
        <begin position="17"/>
        <end position="238"/>
    </location>
</feature>
<dbReference type="InterPro" id="IPR050166">
    <property type="entry name" value="ABC_transporter_ATP-bind"/>
</dbReference>
<keyword evidence="3 5" id="KW-0067">ATP-binding</keyword>
<dbReference type="InterPro" id="IPR017871">
    <property type="entry name" value="ABC_transporter-like_CS"/>
</dbReference>
<dbReference type="PANTHER" id="PTHR42788">
    <property type="entry name" value="TAURINE IMPORT ATP-BINDING PROTEIN-RELATED"/>
    <property type="match status" value="1"/>
</dbReference>
<dbReference type="SMART" id="SM00382">
    <property type="entry name" value="AAA"/>
    <property type="match status" value="1"/>
</dbReference>
<gene>
    <name evidence="5" type="ORF">ACFPZN_30355</name>
</gene>
<dbReference type="EMBL" id="JBHSON010000047">
    <property type="protein sequence ID" value="MFC5749952.1"/>
    <property type="molecule type" value="Genomic_DNA"/>
</dbReference>
<evidence type="ECO:0000256" key="2">
    <source>
        <dbReference type="ARBA" id="ARBA00022741"/>
    </source>
</evidence>
<dbReference type="Proteomes" id="UP001596074">
    <property type="component" value="Unassembled WGS sequence"/>
</dbReference>
<name>A0ABW1A5I4_9ACTN</name>
<dbReference type="SUPFAM" id="SSF52540">
    <property type="entry name" value="P-loop containing nucleoside triphosphate hydrolases"/>
    <property type="match status" value="1"/>
</dbReference>
<keyword evidence="6" id="KW-1185">Reference proteome</keyword>
<dbReference type="RefSeq" id="WP_378285678.1">
    <property type="nucleotide sequence ID" value="NZ_JBHSON010000047.1"/>
</dbReference>
<dbReference type="PROSITE" id="PS00211">
    <property type="entry name" value="ABC_TRANSPORTER_1"/>
    <property type="match status" value="1"/>
</dbReference>
<proteinExistence type="predicted"/>
<comment type="caution">
    <text evidence="5">The sequence shown here is derived from an EMBL/GenBank/DDBJ whole genome shotgun (WGS) entry which is preliminary data.</text>
</comment>
<sequence>MSVATERNNVPDDRGSIDFSGLGKVFGNGTQALRDVDLTVNSGEFISIVGPSGCGKSTLLRIAAGLDVPTTGTSRVGDGVIGFVFQEATLLHWRNVAQNVELLMELQGVPKKDRIERREEAVDLVGLGGFQRHLPKQLSGGMKMRVSIARALTLNPEIFLFDEPFGALDELTRERLNTEVTSVFANRPFTGMFVTHNIFEAVFLSTRVVVMSGRPGTILGEVEVPLPFPRPLGLRFDGLFTKLVSEVSSLLREGAQ</sequence>
<dbReference type="InterPro" id="IPR027417">
    <property type="entry name" value="P-loop_NTPase"/>
</dbReference>
<organism evidence="5 6">
    <name type="scientific">Actinomadura rugatobispora</name>
    <dbReference type="NCBI Taxonomy" id="1994"/>
    <lineage>
        <taxon>Bacteria</taxon>
        <taxon>Bacillati</taxon>
        <taxon>Actinomycetota</taxon>
        <taxon>Actinomycetes</taxon>
        <taxon>Streptosporangiales</taxon>
        <taxon>Thermomonosporaceae</taxon>
        <taxon>Actinomadura</taxon>
    </lineage>
</organism>
<accession>A0ABW1A5I4</accession>
<keyword evidence="1" id="KW-0813">Transport</keyword>
<keyword evidence="2" id="KW-0547">Nucleotide-binding</keyword>
<dbReference type="Pfam" id="PF00005">
    <property type="entry name" value="ABC_tran"/>
    <property type="match status" value="1"/>
</dbReference>
<evidence type="ECO:0000259" key="4">
    <source>
        <dbReference type="PROSITE" id="PS50893"/>
    </source>
</evidence>
<evidence type="ECO:0000256" key="1">
    <source>
        <dbReference type="ARBA" id="ARBA00022448"/>
    </source>
</evidence>